<dbReference type="Pfam" id="PF22150">
    <property type="entry name" value="Tt1218-like"/>
    <property type="match status" value="1"/>
</dbReference>
<proteinExistence type="predicted"/>
<dbReference type="NCBIfam" id="TIGR02523">
    <property type="entry name" value="type_IV_pilV"/>
    <property type="match status" value="1"/>
</dbReference>
<dbReference type="OrthoDB" id="8547299at2"/>
<dbReference type="STRING" id="1116472.MGMO_6c00200"/>
<dbReference type="Proteomes" id="UP000017842">
    <property type="component" value="Unassembled WGS sequence"/>
</dbReference>
<keyword evidence="1" id="KW-0472">Membrane</keyword>
<evidence type="ECO:0000313" key="4">
    <source>
        <dbReference type="Proteomes" id="UP000017842"/>
    </source>
</evidence>
<gene>
    <name evidence="3" type="primary">pilV</name>
    <name evidence="3" type="ORF">MGMO_6c00200</name>
</gene>
<keyword evidence="1" id="KW-0812">Transmembrane</keyword>
<organism evidence="3 4">
    <name type="scientific">Methyloglobulus morosus KoM1</name>
    <dbReference type="NCBI Taxonomy" id="1116472"/>
    <lineage>
        <taxon>Bacteria</taxon>
        <taxon>Pseudomonadati</taxon>
        <taxon>Pseudomonadota</taxon>
        <taxon>Gammaproteobacteria</taxon>
        <taxon>Methylococcales</taxon>
        <taxon>Methylococcaceae</taxon>
        <taxon>Methyloglobulus</taxon>
    </lineage>
</organism>
<evidence type="ECO:0000313" key="3">
    <source>
        <dbReference type="EMBL" id="ESS74046.1"/>
    </source>
</evidence>
<name>V5E3B9_9GAMM</name>
<dbReference type="InterPro" id="IPR054402">
    <property type="entry name" value="Tt1218-like_dom"/>
</dbReference>
<dbReference type="EMBL" id="AYLO01000006">
    <property type="protein sequence ID" value="ESS74046.1"/>
    <property type="molecule type" value="Genomic_DNA"/>
</dbReference>
<evidence type="ECO:0000259" key="2">
    <source>
        <dbReference type="Pfam" id="PF22150"/>
    </source>
</evidence>
<comment type="caution">
    <text evidence="3">The sequence shown here is derived from an EMBL/GenBank/DDBJ whole genome shotgun (WGS) entry which is preliminary data.</text>
</comment>
<feature type="transmembrane region" description="Helical" evidence="1">
    <location>
        <begin position="12"/>
        <end position="31"/>
    </location>
</feature>
<protein>
    <submittedName>
        <fullName evidence="3">Type IV pilus modification protein PilV</fullName>
    </submittedName>
</protein>
<dbReference type="AlphaFoldDB" id="V5E3B9"/>
<accession>V5E3B9</accession>
<keyword evidence="1" id="KW-1133">Transmembrane helix</keyword>
<keyword evidence="4" id="KW-1185">Reference proteome</keyword>
<dbReference type="RefSeq" id="WP_023493043.1">
    <property type="nucleotide sequence ID" value="NZ_AYLO01000006.1"/>
</dbReference>
<dbReference type="NCBIfam" id="TIGR02532">
    <property type="entry name" value="IV_pilin_GFxxxE"/>
    <property type="match status" value="1"/>
</dbReference>
<feature type="domain" description="Type IV pilin Tt1218-like" evidence="2">
    <location>
        <begin position="30"/>
        <end position="103"/>
    </location>
</feature>
<dbReference type="eggNOG" id="COG4967">
    <property type="taxonomic scope" value="Bacteria"/>
</dbReference>
<dbReference type="InterPro" id="IPR013362">
    <property type="entry name" value="Pilus_4_PilV"/>
</dbReference>
<dbReference type="Pfam" id="PF07963">
    <property type="entry name" value="N_methyl"/>
    <property type="match status" value="1"/>
</dbReference>
<evidence type="ECO:0000256" key="1">
    <source>
        <dbReference type="SAM" id="Phobius"/>
    </source>
</evidence>
<dbReference type="InterPro" id="IPR012902">
    <property type="entry name" value="N_methyl_site"/>
</dbReference>
<sequence>MHTKFQQGFTLIEVLIAMLVLALGLLGLAALQATTLKNNQNSYYRSQATQFAYDIADRIRANEVEALKGAASKYFMDINAAQQKTGCNSTTGCSSALMAENDLYEWESIITGMLPSGVGLVSQNGTNGFLITIRWDDNRDGDNTDANESVQTRFQL</sequence>
<reference evidence="3 4" key="1">
    <citation type="journal article" date="2013" name="Genome Announc.">
        <title>Draft Genome Sequence of the Methanotrophic Gammaproteobacterium Methyloglobulus morosus DSM 22980 Strain KoM1.</title>
        <authorList>
            <person name="Poehlein A."/>
            <person name="Deutzmann J.S."/>
            <person name="Daniel R."/>
            <person name="Simeonova D.D."/>
        </authorList>
    </citation>
    <scope>NUCLEOTIDE SEQUENCE [LARGE SCALE GENOMIC DNA]</scope>
    <source>
        <strain evidence="3 4">KoM1</strain>
    </source>
</reference>